<evidence type="ECO:0000259" key="9">
    <source>
        <dbReference type="Pfam" id="PF20772"/>
    </source>
</evidence>
<feature type="coiled-coil region" evidence="7">
    <location>
        <begin position="64"/>
        <end position="118"/>
    </location>
</feature>
<dbReference type="NCBIfam" id="NF009044">
    <property type="entry name" value="PRK12378.1"/>
    <property type="match status" value="1"/>
</dbReference>
<dbReference type="InterPro" id="IPR049083">
    <property type="entry name" value="TACO1_YebC_N"/>
</dbReference>
<dbReference type="InterPro" id="IPR048300">
    <property type="entry name" value="TACO1_YebC-like_2nd/3rd_dom"/>
</dbReference>
<name>A0A0G0HYW1_9BACT</name>
<dbReference type="FunFam" id="1.10.10.200:FF:000002">
    <property type="entry name" value="Probable transcriptional regulatory protein CLM62_37755"/>
    <property type="match status" value="1"/>
</dbReference>
<evidence type="ECO:0000256" key="7">
    <source>
        <dbReference type="SAM" id="Coils"/>
    </source>
</evidence>
<dbReference type="GO" id="GO:0006355">
    <property type="term" value="P:regulation of DNA-templated transcription"/>
    <property type="evidence" value="ECO:0007669"/>
    <property type="project" value="UniProtKB-UniRule"/>
</dbReference>
<evidence type="ECO:0000313" key="10">
    <source>
        <dbReference type="EMBL" id="KKQ48268.1"/>
    </source>
</evidence>
<dbReference type="PANTHER" id="PTHR12532:SF6">
    <property type="entry name" value="TRANSCRIPTIONAL REGULATORY PROTEIN YEBC-RELATED"/>
    <property type="match status" value="1"/>
</dbReference>
<dbReference type="GO" id="GO:0003677">
    <property type="term" value="F:DNA binding"/>
    <property type="evidence" value="ECO:0007669"/>
    <property type="project" value="UniProtKB-UniRule"/>
</dbReference>
<dbReference type="Pfam" id="PF20772">
    <property type="entry name" value="TACO1_YebC_N"/>
    <property type="match status" value="1"/>
</dbReference>
<dbReference type="InterPro" id="IPR026564">
    <property type="entry name" value="Transcrip_reg_TACO1-like_dom3"/>
</dbReference>
<proteinExistence type="inferred from homology"/>
<protein>
    <recommendedName>
        <fullName evidence="6">Probable transcriptional regulatory protein US67_C0038G0009</fullName>
    </recommendedName>
</protein>
<feature type="domain" description="TACO1/YebC-like second and third" evidence="8">
    <location>
        <begin position="81"/>
        <end position="236"/>
    </location>
</feature>
<dbReference type="NCBIfam" id="TIGR01033">
    <property type="entry name" value="YebC/PmpR family DNA-binding transcriptional regulator"/>
    <property type="match status" value="1"/>
</dbReference>
<comment type="similarity">
    <text evidence="1 6">Belongs to the TACO1 family.</text>
</comment>
<dbReference type="SUPFAM" id="SSF75625">
    <property type="entry name" value="YebC-like"/>
    <property type="match status" value="1"/>
</dbReference>
<keyword evidence="3 6" id="KW-0805">Transcription regulation</keyword>
<evidence type="ECO:0000256" key="4">
    <source>
        <dbReference type="ARBA" id="ARBA00023125"/>
    </source>
</evidence>
<dbReference type="HAMAP" id="MF_00693">
    <property type="entry name" value="Transcrip_reg_TACO1"/>
    <property type="match status" value="1"/>
</dbReference>
<dbReference type="InterPro" id="IPR002876">
    <property type="entry name" value="Transcrip_reg_TACO1-like"/>
</dbReference>
<evidence type="ECO:0000256" key="6">
    <source>
        <dbReference type="HAMAP-Rule" id="MF_00693"/>
    </source>
</evidence>
<evidence type="ECO:0000256" key="1">
    <source>
        <dbReference type="ARBA" id="ARBA00008724"/>
    </source>
</evidence>
<dbReference type="EMBL" id="LBTW01000038">
    <property type="protein sequence ID" value="KKQ48268.1"/>
    <property type="molecule type" value="Genomic_DNA"/>
</dbReference>
<dbReference type="NCBIfam" id="NF001030">
    <property type="entry name" value="PRK00110.1"/>
    <property type="match status" value="1"/>
</dbReference>
<comment type="subcellular location">
    <subcellularLocation>
        <location evidence="6">Cytoplasm</location>
    </subcellularLocation>
</comment>
<evidence type="ECO:0000313" key="11">
    <source>
        <dbReference type="Proteomes" id="UP000034366"/>
    </source>
</evidence>
<keyword evidence="7" id="KW-0175">Coiled coil</keyword>
<dbReference type="Proteomes" id="UP000034366">
    <property type="component" value="Unassembled WGS sequence"/>
</dbReference>
<dbReference type="Gene3D" id="3.30.70.980">
    <property type="match status" value="2"/>
</dbReference>
<dbReference type="PATRIC" id="fig|1618592.3.peg.625"/>
<feature type="domain" description="TACO1/YebC-like N-terminal" evidence="9">
    <location>
        <begin position="5"/>
        <end position="74"/>
    </location>
</feature>
<keyword evidence="5 6" id="KW-0804">Transcription</keyword>
<sequence length="248" mass="27371">MSGHSHFATIKRAKEAKDLQKGKVFSKHARAISIAVKTGGGIDPDSNYKLRMAIEAARGDNTPKENIERAIAKAGSEAANLEEYSYEGFGPFGVAIIVEAAADNKNRTAQEIKNLFERGGGTMGGLGSVSYNFDNKGMIQVEKNQDPDAQILSLIDLGVDDYEEDDSMFFLYVPYEKTGELRDTISSKGFVVVSAKPIKKAKNVVEIDDTDKAEKIFSFIEKMEEHDDVQNVYSNISVSEELIQKMNR</sequence>
<dbReference type="InterPro" id="IPR029072">
    <property type="entry name" value="YebC-like"/>
</dbReference>
<gene>
    <name evidence="10" type="ORF">US67_C0038G0009</name>
</gene>
<dbReference type="PANTHER" id="PTHR12532">
    <property type="entry name" value="TRANSLATIONAL ACTIVATOR OF CYTOCHROME C OXIDASE 1"/>
    <property type="match status" value="1"/>
</dbReference>
<reference evidence="10 11" key="1">
    <citation type="journal article" date="2015" name="Nature">
        <title>rRNA introns, odd ribosomes, and small enigmatic genomes across a large radiation of phyla.</title>
        <authorList>
            <person name="Brown C.T."/>
            <person name="Hug L.A."/>
            <person name="Thomas B.C."/>
            <person name="Sharon I."/>
            <person name="Castelle C.J."/>
            <person name="Singh A."/>
            <person name="Wilkins M.J."/>
            <person name="Williams K.H."/>
            <person name="Banfield J.F."/>
        </authorList>
    </citation>
    <scope>NUCLEOTIDE SEQUENCE [LARGE SCALE GENOMIC DNA]</scope>
</reference>
<evidence type="ECO:0000256" key="5">
    <source>
        <dbReference type="ARBA" id="ARBA00023163"/>
    </source>
</evidence>
<dbReference type="GO" id="GO:0005829">
    <property type="term" value="C:cytosol"/>
    <property type="evidence" value="ECO:0007669"/>
    <property type="project" value="TreeGrafter"/>
</dbReference>
<evidence type="ECO:0000256" key="2">
    <source>
        <dbReference type="ARBA" id="ARBA00022490"/>
    </source>
</evidence>
<dbReference type="Gene3D" id="1.10.10.200">
    <property type="match status" value="1"/>
</dbReference>
<organism evidence="10 11">
    <name type="scientific">Candidatus Woesebacteria bacterium GW2011_GWD1_38_10</name>
    <dbReference type="NCBI Taxonomy" id="1618592"/>
    <lineage>
        <taxon>Bacteria</taxon>
        <taxon>Candidatus Woeseibacteriota</taxon>
    </lineage>
</organism>
<keyword evidence="4 6" id="KW-0238">DNA-binding</keyword>
<accession>A0A0G0HYW1</accession>
<dbReference type="Pfam" id="PF01709">
    <property type="entry name" value="Transcrip_reg"/>
    <property type="match status" value="1"/>
</dbReference>
<keyword evidence="2 6" id="KW-0963">Cytoplasm</keyword>
<dbReference type="AlphaFoldDB" id="A0A0G0HYW1"/>
<evidence type="ECO:0000259" key="8">
    <source>
        <dbReference type="Pfam" id="PF01709"/>
    </source>
</evidence>
<comment type="caution">
    <text evidence="10">The sequence shown here is derived from an EMBL/GenBank/DDBJ whole genome shotgun (WGS) entry which is preliminary data.</text>
</comment>
<evidence type="ECO:0000256" key="3">
    <source>
        <dbReference type="ARBA" id="ARBA00023015"/>
    </source>
</evidence>
<dbReference type="InterPro" id="IPR017856">
    <property type="entry name" value="Integrase-like_N"/>
</dbReference>